<evidence type="ECO:0000313" key="3">
    <source>
        <dbReference type="Proteomes" id="UP000289555"/>
    </source>
</evidence>
<dbReference type="Proteomes" id="UP000289555">
    <property type="component" value="Chromosome"/>
</dbReference>
<evidence type="ECO:0000313" key="2">
    <source>
        <dbReference type="EMBL" id="BBI50162.1"/>
    </source>
</evidence>
<reference evidence="3" key="1">
    <citation type="journal article" date="2019" name="Microbiol. Resour. Announc.">
        <title>Complete Genome Sequence of Halomonas olivaria, a Moderately Halophilic Bacterium Isolated from Olive Processing Effluents, Obtained by Nanopore Sequencing.</title>
        <authorList>
            <person name="Nagata S."/>
            <person name="Ii K.M."/>
            <person name="Tsukimi T."/>
            <person name="Miura M.C."/>
            <person name="Galipon J."/>
            <person name="Arakawa K."/>
        </authorList>
    </citation>
    <scope>NUCLEOTIDE SEQUENCE [LARGE SCALE GENOMIC DNA]</scope>
    <source>
        <strain evidence="3">TYRC17</strain>
    </source>
</reference>
<organism evidence="2 3">
    <name type="scientific">Vreelandella olivaria</name>
    <dbReference type="NCBI Taxonomy" id="390919"/>
    <lineage>
        <taxon>Bacteria</taxon>
        <taxon>Pseudomonadati</taxon>
        <taxon>Pseudomonadota</taxon>
        <taxon>Gammaproteobacteria</taxon>
        <taxon>Oceanospirillales</taxon>
        <taxon>Halomonadaceae</taxon>
        <taxon>Vreelandella</taxon>
    </lineage>
</organism>
<proteinExistence type="predicted"/>
<dbReference type="EMBL" id="AP019416">
    <property type="protein sequence ID" value="BBI50162.1"/>
    <property type="molecule type" value="Genomic_DNA"/>
</dbReference>
<dbReference type="PANTHER" id="PTHR42678:SF34">
    <property type="entry name" value="OS04G0183300 PROTEIN"/>
    <property type="match status" value="1"/>
</dbReference>
<sequence length="81" mass="8651">MKTLTQLAAALKSGEFSSRELAAHYLQRIEKADGQLNSFISVTAEQALQQAEIADKARAAGNAGRLAGIPLALKDIFVPRV</sequence>
<dbReference type="Pfam" id="PF01425">
    <property type="entry name" value="Amidase"/>
    <property type="match status" value="1"/>
</dbReference>
<protein>
    <recommendedName>
        <fullName evidence="1">Amidase domain-containing protein</fullName>
    </recommendedName>
</protein>
<dbReference type="SUPFAM" id="SSF75304">
    <property type="entry name" value="Amidase signature (AS) enzymes"/>
    <property type="match status" value="1"/>
</dbReference>
<dbReference type="InterPro" id="IPR036928">
    <property type="entry name" value="AS_sf"/>
</dbReference>
<name>A0ABM7GHW0_9GAMM</name>
<feature type="domain" description="Amidase" evidence="1">
    <location>
        <begin position="20"/>
        <end position="75"/>
    </location>
</feature>
<dbReference type="PANTHER" id="PTHR42678">
    <property type="entry name" value="AMIDASE"/>
    <property type="match status" value="1"/>
</dbReference>
<dbReference type="Gene3D" id="3.90.1300.10">
    <property type="entry name" value="Amidase signature (AS) domain"/>
    <property type="match status" value="1"/>
</dbReference>
<keyword evidence="3" id="KW-1185">Reference proteome</keyword>
<accession>A0ABM7GHW0</accession>
<dbReference type="InterPro" id="IPR023631">
    <property type="entry name" value="Amidase_dom"/>
</dbReference>
<gene>
    <name evidence="2" type="ORF">HORIV_25830</name>
</gene>
<evidence type="ECO:0000259" key="1">
    <source>
        <dbReference type="Pfam" id="PF01425"/>
    </source>
</evidence>